<dbReference type="Pfam" id="PF05199">
    <property type="entry name" value="GMC_oxred_C"/>
    <property type="match status" value="1"/>
</dbReference>
<evidence type="ECO:0000256" key="1">
    <source>
        <dbReference type="ARBA" id="ARBA00010790"/>
    </source>
</evidence>
<dbReference type="PANTHER" id="PTHR11552:SF210">
    <property type="entry name" value="GLUCOSE-METHANOL-CHOLINE OXIDOREDUCTASE N-TERMINAL DOMAIN-CONTAINING PROTEIN-RELATED"/>
    <property type="match status" value="1"/>
</dbReference>
<dbReference type="GO" id="GO:0016614">
    <property type="term" value="F:oxidoreductase activity, acting on CH-OH group of donors"/>
    <property type="evidence" value="ECO:0007669"/>
    <property type="project" value="InterPro"/>
</dbReference>
<keyword evidence="5" id="KW-1185">Reference proteome</keyword>
<dbReference type="Gene3D" id="3.50.50.60">
    <property type="entry name" value="FAD/NAD(P)-binding domain"/>
    <property type="match status" value="2"/>
</dbReference>
<feature type="chain" id="PRO_5021356739" evidence="2">
    <location>
        <begin position="22"/>
        <end position="527"/>
    </location>
</feature>
<evidence type="ECO:0000256" key="2">
    <source>
        <dbReference type="SAM" id="SignalP"/>
    </source>
</evidence>
<dbReference type="PIRSF" id="PIRSF000137">
    <property type="entry name" value="Alcohol_oxidase"/>
    <property type="match status" value="1"/>
</dbReference>
<evidence type="ECO:0000259" key="3">
    <source>
        <dbReference type="PROSITE" id="PS00624"/>
    </source>
</evidence>
<dbReference type="InterPro" id="IPR007867">
    <property type="entry name" value="GMC_OxRtase_C"/>
</dbReference>
<reference evidence="4 5" key="1">
    <citation type="submission" date="2019-04" db="EMBL/GenBank/DDBJ databases">
        <title>High contiguity whole genome sequence and gene annotation resource for two Venturia nashicola isolates.</title>
        <authorList>
            <person name="Prokchorchik M."/>
            <person name="Won K."/>
            <person name="Lee Y."/>
            <person name="Choi E.D."/>
            <person name="Segonzac C."/>
            <person name="Sohn K.H."/>
        </authorList>
    </citation>
    <scope>NUCLEOTIDE SEQUENCE [LARGE SCALE GENOMIC DNA]</scope>
    <source>
        <strain evidence="4 5">PRI2</strain>
    </source>
</reference>
<protein>
    <submittedName>
        <fullName evidence="4">Alcohol oxidase</fullName>
    </submittedName>
</protein>
<dbReference type="Gene3D" id="3.30.560.10">
    <property type="entry name" value="Glucose Oxidase, domain 3"/>
    <property type="match status" value="2"/>
</dbReference>
<dbReference type="Proteomes" id="UP000298493">
    <property type="component" value="Unassembled WGS sequence"/>
</dbReference>
<proteinExistence type="inferred from homology"/>
<dbReference type="Pfam" id="PF00732">
    <property type="entry name" value="GMC_oxred_N"/>
    <property type="match status" value="1"/>
</dbReference>
<dbReference type="GO" id="GO:0050660">
    <property type="term" value="F:flavin adenine dinucleotide binding"/>
    <property type="evidence" value="ECO:0007669"/>
    <property type="project" value="InterPro"/>
</dbReference>
<feature type="signal peptide" evidence="2">
    <location>
        <begin position="1"/>
        <end position="21"/>
    </location>
</feature>
<dbReference type="AlphaFoldDB" id="A0A4Z1P2W7"/>
<dbReference type="PROSITE" id="PS00624">
    <property type="entry name" value="GMC_OXRED_2"/>
    <property type="match status" value="1"/>
</dbReference>
<accession>A0A4Z1P2W7</accession>
<dbReference type="PANTHER" id="PTHR11552">
    <property type="entry name" value="GLUCOSE-METHANOL-CHOLINE GMC OXIDOREDUCTASE"/>
    <property type="match status" value="1"/>
</dbReference>
<sequence length="527" mass="58263">MHFPNFSSAAVLLLHITSCLAQAPVAAPIGCCNVNNENTIIRSTGYNTPCCQYIGRVGQNRCTALDRSLWPKFTSCCTDNARLMENPEVTVAVMEDGADRMYNPQVSTPAAYSTLLGREKYDWCITSVEQPTAGGKTYSMPNENSWEIHLHQTLDVAKMSPKDPKFMPNTAKEKVHGNSGPIHTSFNDYYAPIEEDFVKACYEVGDCENTLTDAWSGDHLGFYSSLATVDRSHDVLTEALATKIILDGNTVCFTSVGKFNAIGKVGATKEVICSAGTTQTPQILELSGIGDPAVLEKVGVKCLVENKRVGSNFQDHALGGMMWDLKEGIDGFDSLHEEEFAKFHQEIYGKSGKGMYSSPSMLVGFVSYASLVSKEELEQTIKEVREHSLAVTDFEKAQEEIPPLPISRPSVFPPPSTSPLAQTRQNCLQNLLRAKTCLELFIYLEHPLSRGTVHIQSSNPTEAPRIDPGYFRHPVDAKIMAAGTRWLDQIANRPILASQLGQRLLPAEGKSLETEERLNYRKWWTII</sequence>
<evidence type="ECO:0000313" key="4">
    <source>
        <dbReference type="EMBL" id="TID14106.1"/>
    </source>
</evidence>
<dbReference type="SUPFAM" id="SSF54373">
    <property type="entry name" value="FAD-linked reductases, C-terminal domain"/>
    <property type="match status" value="1"/>
</dbReference>
<dbReference type="SUPFAM" id="SSF51905">
    <property type="entry name" value="FAD/NAD(P)-binding domain"/>
    <property type="match status" value="1"/>
</dbReference>
<comment type="similarity">
    <text evidence="1">Belongs to the GMC oxidoreductase family.</text>
</comment>
<organism evidence="4 5">
    <name type="scientific">Venturia nashicola</name>
    <dbReference type="NCBI Taxonomy" id="86259"/>
    <lineage>
        <taxon>Eukaryota</taxon>
        <taxon>Fungi</taxon>
        <taxon>Dikarya</taxon>
        <taxon>Ascomycota</taxon>
        <taxon>Pezizomycotina</taxon>
        <taxon>Dothideomycetes</taxon>
        <taxon>Pleosporomycetidae</taxon>
        <taxon>Venturiales</taxon>
        <taxon>Venturiaceae</taxon>
        <taxon>Venturia</taxon>
    </lineage>
</organism>
<keyword evidence="2" id="KW-0732">Signal</keyword>
<gene>
    <name evidence="4" type="ORF">E6O75_ATG07338</name>
</gene>
<evidence type="ECO:0000313" key="5">
    <source>
        <dbReference type="Proteomes" id="UP000298493"/>
    </source>
</evidence>
<name>A0A4Z1P2W7_9PEZI</name>
<dbReference type="STRING" id="86259.A0A4Z1P2W7"/>
<feature type="domain" description="Glucose-methanol-choline oxidoreductase N-terminal" evidence="3">
    <location>
        <begin position="276"/>
        <end position="290"/>
    </location>
</feature>
<dbReference type="EMBL" id="SNSC02000024">
    <property type="protein sequence ID" value="TID14106.1"/>
    <property type="molecule type" value="Genomic_DNA"/>
</dbReference>
<dbReference type="InterPro" id="IPR036188">
    <property type="entry name" value="FAD/NAD-bd_sf"/>
</dbReference>
<dbReference type="InterPro" id="IPR000172">
    <property type="entry name" value="GMC_OxRdtase_N"/>
</dbReference>
<comment type="caution">
    <text evidence="4">The sequence shown here is derived from an EMBL/GenBank/DDBJ whole genome shotgun (WGS) entry which is preliminary data.</text>
</comment>
<dbReference type="InterPro" id="IPR012132">
    <property type="entry name" value="GMC_OxRdtase"/>
</dbReference>